<dbReference type="PRINTS" id="PR00311">
    <property type="entry name" value="BLEOMYCINRST"/>
</dbReference>
<protein>
    <recommendedName>
        <fullName evidence="2">Bleomycin resistance protein</fullName>
    </recommendedName>
</protein>
<accession>A0AAU7AW90</accession>
<organism evidence="5">
    <name type="scientific">Paraconexibacter sp. AEG42_29</name>
    <dbReference type="NCBI Taxonomy" id="2997339"/>
    <lineage>
        <taxon>Bacteria</taxon>
        <taxon>Bacillati</taxon>
        <taxon>Actinomycetota</taxon>
        <taxon>Thermoleophilia</taxon>
        <taxon>Solirubrobacterales</taxon>
        <taxon>Paraconexibacteraceae</taxon>
        <taxon>Paraconexibacter</taxon>
    </lineage>
</organism>
<dbReference type="GO" id="GO:0046677">
    <property type="term" value="P:response to antibiotic"/>
    <property type="evidence" value="ECO:0007669"/>
    <property type="project" value="UniProtKB-KW"/>
</dbReference>
<name>A0AAU7AW90_9ACTN</name>
<dbReference type="EMBL" id="CP114014">
    <property type="protein sequence ID" value="XAY05918.1"/>
    <property type="molecule type" value="Genomic_DNA"/>
</dbReference>
<dbReference type="InterPro" id="IPR000335">
    <property type="entry name" value="Bleomycin-R"/>
</dbReference>
<proteinExistence type="inferred from homology"/>
<keyword evidence="3" id="KW-0046">Antibiotic resistance</keyword>
<dbReference type="AlphaFoldDB" id="A0AAU7AW90"/>
<feature type="domain" description="VOC" evidence="4">
    <location>
        <begin position="8"/>
        <end position="140"/>
    </location>
</feature>
<dbReference type="Gene3D" id="3.10.180.10">
    <property type="entry name" value="2,3-Dihydroxybiphenyl 1,2-Dioxygenase, domain 1"/>
    <property type="match status" value="1"/>
</dbReference>
<evidence type="ECO:0000256" key="1">
    <source>
        <dbReference type="ARBA" id="ARBA00011051"/>
    </source>
</evidence>
<reference evidence="5" key="1">
    <citation type="submission" date="2022-12" db="EMBL/GenBank/DDBJ databases">
        <title>Paraconexibacter alkalitolerans sp. nov. and Baekduia alba sp. nov., isolated from soil and emended description of the genera Paraconexibacter (Chun et al., 2020) and Baekduia (An et al., 2020).</title>
        <authorList>
            <person name="Vieira S."/>
            <person name="Huber K.J."/>
            <person name="Geppert A."/>
            <person name="Wolf J."/>
            <person name="Neumann-Schaal M."/>
            <person name="Muesken M."/>
            <person name="Overmann J."/>
        </authorList>
    </citation>
    <scope>NUCLEOTIDE SEQUENCE</scope>
    <source>
        <strain evidence="5">AEG42_29</strain>
    </source>
</reference>
<sequence length="143" mass="15220">MTAHAAAGLHNAMPALPVKDVRTAAADYEVRLGFTIGHLSDDIAILSRDDVVLQLWAASDASWSSRSAASGSPVRSGAESFLAGTASCRIQVRDVDALHAELEPRGVLHPSHPHVASTDFGTRELHALDLDGNLLTFVLWTQT</sequence>
<dbReference type="RefSeq" id="WP_354702420.1">
    <property type="nucleotide sequence ID" value="NZ_CP114014.1"/>
</dbReference>
<evidence type="ECO:0000259" key="4">
    <source>
        <dbReference type="PROSITE" id="PS51819"/>
    </source>
</evidence>
<evidence type="ECO:0000256" key="3">
    <source>
        <dbReference type="ARBA" id="ARBA00023251"/>
    </source>
</evidence>
<dbReference type="InterPro" id="IPR029068">
    <property type="entry name" value="Glyas_Bleomycin-R_OHBP_Dase"/>
</dbReference>
<dbReference type="SUPFAM" id="SSF54593">
    <property type="entry name" value="Glyoxalase/Bleomycin resistance protein/Dihydroxybiphenyl dioxygenase"/>
    <property type="match status" value="1"/>
</dbReference>
<evidence type="ECO:0000256" key="2">
    <source>
        <dbReference type="ARBA" id="ARBA00021572"/>
    </source>
</evidence>
<dbReference type="InterPro" id="IPR037523">
    <property type="entry name" value="VOC_core"/>
</dbReference>
<gene>
    <name evidence="5" type="primary">ble</name>
    <name evidence="5" type="ORF">DSM112329_02778</name>
</gene>
<dbReference type="PROSITE" id="PS51819">
    <property type="entry name" value="VOC"/>
    <property type="match status" value="1"/>
</dbReference>
<comment type="similarity">
    <text evidence="1">Belongs to the bleomycin resistance protein family.</text>
</comment>
<dbReference type="KEGG" id="parq:DSM112329_02778"/>
<evidence type="ECO:0000313" key="5">
    <source>
        <dbReference type="EMBL" id="XAY05918.1"/>
    </source>
</evidence>